<evidence type="ECO:0008006" key="5">
    <source>
        <dbReference type="Google" id="ProtNLM"/>
    </source>
</evidence>
<protein>
    <recommendedName>
        <fullName evidence="5">Retinol dehydrogenase</fullName>
    </recommendedName>
</protein>
<dbReference type="SUPFAM" id="SSF51735">
    <property type="entry name" value="NAD(P)-binding Rossmann-fold domains"/>
    <property type="match status" value="1"/>
</dbReference>
<keyword evidence="4" id="KW-1185">Reference proteome</keyword>
<organism evidence="3 4">
    <name type="scientific">Methylomicrobium album BG8</name>
    <dbReference type="NCBI Taxonomy" id="686340"/>
    <lineage>
        <taxon>Bacteria</taxon>
        <taxon>Pseudomonadati</taxon>
        <taxon>Pseudomonadota</taxon>
        <taxon>Gammaproteobacteria</taxon>
        <taxon>Methylococcales</taxon>
        <taxon>Methylococcaceae</taxon>
        <taxon>Methylomicrobium</taxon>
    </lineage>
</organism>
<gene>
    <name evidence="3" type="ORF">Metal_0653</name>
</gene>
<dbReference type="RefSeq" id="WP_005369571.1">
    <property type="nucleotide sequence ID" value="NZ_CM001475.1"/>
</dbReference>
<evidence type="ECO:0000313" key="4">
    <source>
        <dbReference type="Proteomes" id="UP000005090"/>
    </source>
</evidence>
<dbReference type="InterPro" id="IPR036291">
    <property type="entry name" value="NAD(P)-bd_dom_sf"/>
</dbReference>
<evidence type="ECO:0000256" key="2">
    <source>
        <dbReference type="ARBA" id="ARBA00023002"/>
    </source>
</evidence>
<sequence length="281" mass="31063">MMAFPSPSSNNRNAEAKVFLVTGATGAMGQAIARQLAATPDSEVVLVCRHQDKAKQAVKEIVDSTGNSRVRYELADLSRQDDIRGLVARWTGPLHVLINNAACTPRTRQETPEGIEMQFATNVLGYFWLTEAFTPVLKTSAPARVVNVASYWAGGLDLNDLEFVRRRYDNDTAYRQSKQADRMLSAAFAETLAPYRISVNACHPGDVHSTLSHNLGFGGHETPDQGAATPVWLATHPVGQQSTGRYFEHRCESNCAFSRDRQAVRTLYELCANYSNGKLRR</sequence>
<dbReference type="Proteomes" id="UP000005090">
    <property type="component" value="Chromosome"/>
</dbReference>
<accession>H8GPN4</accession>
<proteinExistence type="inferred from homology"/>
<dbReference type="InterPro" id="IPR002347">
    <property type="entry name" value="SDR_fam"/>
</dbReference>
<dbReference type="Pfam" id="PF00106">
    <property type="entry name" value="adh_short"/>
    <property type="match status" value="1"/>
</dbReference>
<evidence type="ECO:0000313" key="3">
    <source>
        <dbReference type="EMBL" id="EIC28496.1"/>
    </source>
</evidence>
<dbReference type="STRING" id="686340.Metal_0653"/>
<dbReference type="Gene3D" id="3.40.50.720">
    <property type="entry name" value="NAD(P)-binding Rossmann-like Domain"/>
    <property type="match status" value="1"/>
</dbReference>
<dbReference type="HOGENOM" id="CLU_010194_44_5_6"/>
<comment type="similarity">
    <text evidence="1">Belongs to the short-chain dehydrogenases/reductases (SDR) family.</text>
</comment>
<name>H8GPN4_METAL</name>
<dbReference type="AlphaFoldDB" id="H8GPN4"/>
<dbReference type="PANTHER" id="PTHR24320:SF266">
    <property type="entry name" value="DEHYDROGENASE_REDUCTASE SDR FAMILY MEMBER 12"/>
    <property type="match status" value="1"/>
</dbReference>
<dbReference type="eggNOG" id="COG1028">
    <property type="taxonomic scope" value="Bacteria"/>
</dbReference>
<dbReference type="PRINTS" id="PR00081">
    <property type="entry name" value="GDHRDH"/>
</dbReference>
<dbReference type="GO" id="GO:0016491">
    <property type="term" value="F:oxidoreductase activity"/>
    <property type="evidence" value="ECO:0007669"/>
    <property type="project" value="UniProtKB-KW"/>
</dbReference>
<keyword evidence="2" id="KW-0560">Oxidoreductase</keyword>
<dbReference type="EMBL" id="CM001475">
    <property type="protein sequence ID" value="EIC28496.1"/>
    <property type="molecule type" value="Genomic_DNA"/>
</dbReference>
<dbReference type="PANTHER" id="PTHR24320">
    <property type="entry name" value="RETINOL DEHYDROGENASE"/>
    <property type="match status" value="1"/>
</dbReference>
<evidence type="ECO:0000256" key="1">
    <source>
        <dbReference type="ARBA" id="ARBA00006484"/>
    </source>
</evidence>
<reference evidence="3 4" key="1">
    <citation type="journal article" date="2013" name="Genome Announc.">
        <title>Genome Sequence of the Obligate Gammaproteobacterial Methanotroph Methylomicrobium album Strain BG8.</title>
        <authorList>
            <person name="Kits K.D."/>
            <person name="Kalyuzhnaya M.G."/>
            <person name="Klotz M.G."/>
            <person name="Jetten M.S."/>
            <person name="Op den Camp H.J."/>
            <person name="Vuilleumier S."/>
            <person name="Bringel F."/>
            <person name="Dispirito A.A."/>
            <person name="Murrell J.C."/>
            <person name="Bruce D."/>
            <person name="Cheng J.F."/>
            <person name="Copeland A."/>
            <person name="Goodwin L."/>
            <person name="Hauser L."/>
            <person name="Lajus A."/>
            <person name="Land M.L."/>
            <person name="Lapidus A."/>
            <person name="Lucas S."/>
            <person name="Medigue C."/>
            <person name="Pitluck S."/>
            <person name="Woyke T."/>
            <person name="Zeytun A."/>
            <person name="Stein L.Y."/>
        </authorList>
    </citation>
    <scope>NUCLEOTIDE SEQUENCE [LARGE SCALE GENOMIC DNA]</scope>
    <source>
        <strain evidence="3 4">BG8</strain>
    </source>
</reference>